<evidence type="ECO:0000313" key="7">
    <source>
        <dbReference type="Proteomes" id="UP000652477"/>
    </source>
</evidence>
<dbReference type="GO" id="GO:0005975">
    <property type="term" value="P:carbohydrate metabolic process"/>
    <property type="evidence" value="ECO:0007669"/>
    <property type="project" value="InterPro"/>
</dbReference>
<evidence type="ECO:0000256" key="2">
    <source>
        <dbReference type="ARBA" id="ARBA00022679"/>
    </source>
</evidence>
<evidence type="ECO:0000256" key="3">
    <source>
        <dbReference type="ARBA" id="ARBA00022777"/>
    </source>
</evidence>
<accession>A0A923LLK6</accession>
<dbReference type="CDD" id="cd07809">
    <property type="entry name" value="ASKHA_NBD_FGGY_BaXK-like"/>
    <property type="match status" value="1"/>
</dbReference>
<dbReference type="SUPFAM" id="SSF53067">
    <property type="entry name" value="Actin-like ATPase domain"/>
    <property type="match status" value="2"/>
</dbReference>
<dbReference type="PANTHER" id="PTHR43095:SF5">
    <property type="entry name" value="XYLULOSE KINASE"/>
    <property type="match status" value="1"/>
</dbReference>
<feature type="domain" description="Carbohydrate kinase FGGY N-terminal" evidence="4">
    <location>
        <begin position="19"/>
        <end position="244"/>
    </location>
</feature>
<dbReference type="PANTHER" id="PTHR43095">
    <property type="entry name" value="SUGAR KINASE"/>
    <property type="match status" value="1"/>
</dbReference>
<dbReference type="AlphaFoldDB" id="A0A923LLK6"/>
<comment type="similarity">
    <text evidence="1">Belongs to the FGGY kinase family.</text>
</comment>
<comment type="caution">
    <text evidence="6">The sequence shown here is derived from an EMBL/GenBank/DDBJ whole genome shotgun (WGS) entry which is preliminary data.</text>
</comment>
<dbReference type="GO" id="GO:0016301">
    <property type="term" value="F:kinase activity"/>
    <property type="evidence" value="ECO:0007669"/>
    <property type="project" value="UniProtKB-KW"/>
</dbReference>
<dbReference type="InterPro" id="IPR018484">
    <property type="entry name" value="FGGY_N"/>
</dbReference>
<dbReference type="InterPro" id="IPR018485">
    <property type="entry name" value="FGGY_C"/>
</dbReference>
<protein>
    <submittedName>
        <fullName evidence="6">FGGY-family carbohydrate kinase</fullName>
    </submittedName>
</protein>
<gene>
    <name evidence="6" type="ORF">H8S37_14735</name>
</gene>
<dbReference type="RefSeq" id="WP_186876832.1">
    <property type="nucleotide sequence ID" value="NZ_JACOPF010000004.1"/>
</dbReference>
<name>A0A923LLK6_9FIRM</name>
<keyword evidence="3 6" id="KW-0418">Kinase</keyword>
<evidence type="ECO:0000256" key="1">
    <source>
        <dbReference type="ARBA" id="ARBA00009156"/>
    </source>
</evidence>
<dbReference type="EMBL" id="JACOPF010000004">
    <property type="protein sequence ID" value="MBC5690171.1"/>
    <property type="molecule type" value="Genomic_DNA"/>
</dbReference>
<dbReference type="Proteomes" id="UP000652477">
    <property type="component" value="Unassembled WGS sequence"/>
</dbReference>
<keyword evidence="7" id="KW-1185">Reference proteome</keyword>
<organism evidence="6 7">
    <name type="scientific">Mediterraneibacter hominis</name>
    <dbReference type="NCBI Taxonomy" id="2763054"/>
    <lineage>
        <taxon>Bacteria</taxon>
        <taxon>Bacillati</taxon>
        <taxon>Bacillota</taxon>
        <taxon>Clostridia</taxon>
        <taxon>Lachnospirales</taxon>
        <taxon>Lachnospiraceae</taxon>
        <taxon>Mediterraneibacter</taxon>
    </lineage>
</organism>
<evidence type="ECO:0000313" key="6">
    <source>
        <dbReference type="EMBL" id="MBC5690171.1"/>
    </source>
</evidence>
<feature type="domain" description="Carbohydrate kinase FGGY C-terminal" evidence="5">
    <location>
        <begin position="280"/>
        <end position="477"/>
    </location>
</feature>
<dbReference type="Pfam" id="PF02782">
    <property type="entry name" value="FGGY_C"/>
    <property type="match status" value="1"/>
</dbReference>
<evidence type="ECO:0000259" key="4">
    <source>
        <dbReference type="Pfam" id="PF00370"/>
    </source>
</evidence>
<dbReference type="InterPro" id="IPR050406">
    <property type="entry name" value="FGGY_Carb_Kinase"/>
</dbReference>
<dbReference type="InterPro" id="IPR043129">
    <property type="entry name" value="ATPase_NBD"/>
</dbReference>
<dbReference type="Gene3D" id="3.30.420.40">
    <property type="match status" value="2"/>
</dbReference>
<evidence type="ECO:0000259" key="5">
    <source>
        <dbReference type="Pfam" id="PF02782"/>
    </source>
</evidence>
<dbReference type="Pfam" id="PF00370">
    <property type="entry name" value="FGGY_N"/>
    <property type="match status" value="1"/>
</dbReference>
<sequence>MNNVDPKSVKSCILSGNAILGIELGSTRIKTILIDQDHTPIITGNYDWENRFENHMWTYDIKDIWKGISASYLDMSTRLRSKYEVSLTSVKAIGISAMMHGYMAFNKKGQLLVPFRTWRNTNTGAAADALTKLFHYNIPQRWSIAHLYQAILNAEPHVQDLAYITTLSGYIHKMLTGQRVLGIGDASGMFPVDIATGTFNQTMISQFNALIRDRNYSWKLEEILPSVLQAGTYAGRLTKEGAWLLDPSGCLKPGIPLCPPEGDAGTGMVATNSVAPRTGNVSAGTSVFAMIVLEQELKSVHPEIDMVTTPSGHLVAMAHANNCTSDINAWVELFREFSVLTGHAVDKDTLYPLLYNLALEGDADCGGLLSYGYYSGENVLPLDEGRPLFIRTPDSHFNLANFMKTHLYAALAALKIGMDILTNEEHVKIDTIYGHGGFFKTPIVGQRIMAAALGTSVTVRKTAGEGGAWGIAVLASYLVNNPSDKSLENFLKSVVFSNDDSICLKPYQNEIDGFAQFIHRFKQGLPVEQSAIRQIPSS</sequence>
<reference evidence="6" key="1">
    <citation type="submission" date="2020-08" db="EMBL/GenBank/DDBJ databases">
        <title>Genome public.</title>
        <authorList>
            <person name="Liu C."/>
            <person name="Sun Q."/>
        </authorList>
    </citation>
    <scope>NUCLEOTIDE SEQUENCE</scope>
    <source>
        <strain evidence="6">NSJ-55</strain>
    </source>
</reference>
<keyword evidence="2" id="KW-0808">Transferase</keyword>
<proteinExistence type="inferred from homology"/>